<comment type="pathway">
    <text evidence="2">Amino-acid biosynthesis; L-cysteine biosynthesis; L-cysteine from L-homocysteine and L-serine: step 2/2.</text>
</comment>
<sequence length="98" mass="10864">MWTKLWSPQSFGGMVSFRIRGSAHKFLEATRLFTLAESLGGIESLAELPCEMTHQSIPPAERAILGIGPDLVRLSVGIEEVEDLLRDIEQALEKAQLE</sequence>
<dbReference type="EMBL" id="KV417671">
    <property type="protein sequence ID" value="KZP10950.1"/>
    <property type="molecule type" value="Genomic_DNA"/>
</dbReference>
<reference evidence="8 9" key="1">
    <citation type="journal article" date="2016" name="Mol. Biol. Evol.">
        <title>Comparative Genomics of Early-Diverging Mushroom-Forming Fungi Provides Insights into the Origins of Lignocellulose Decay Capabilities.</title>
        <authorList>
            <person name="Nagy L.G."/>
            <person name="Riley R."/>
            <person name="Tritt A."/>
            <person name="Adam C."/>
            <person name="Daum C."/>
            <person name="Floudas D."/>
            <person name="Sun H."/>
            <person name="Yadav J.S."/>
            <person name="Pangilinan J."/>
            <person name="Larsson K.H."/>
            <person name="Matsuura K."/>
            <person name="Barry K."/>
            <person name="Labutti K."/>
            <person name="Kuo R."/>
            <person name="Ohm R.A."/>
            <person name="Bhattacharya S.S."/>
            <person name="Shirouzu T."/>
            <person name="Yoshinaga Y."/>
            <person name="Martin F.M."/>
            <person name="Grigoriev I.V."/>
            <person name="Hibbett D.S."/>
        </authorList>
    </citation>
    <scope>NUCLEOTIDE SEQUENCE [LARGE SCALE GENOMIC DNA]</scope>
    <source>
        <strain evidence="8 9">CBS 109695</strain>
    </source>
</reference>
<evidence type="ECO:0000256" key="3">
    <source>
        <dbReference type="ARBA" id="ARBA00012085"/>
    </source>
</evidence>
<evidence type="ECO:0000256" key="5">
    <source>
        <dbReference type="ARBA" id="ARBA00023192"/>
    </source>
</evidence>
<dbReference type="GO" id="GO:0019346">
    <property type="term" value="P:transsulfuration"/>
    <property type="evidence" value="ECO:0007669"/>
    <property type="project" value="InterPro"/>
</dbReference>
<dbReference type="EC" id="4.4.1.1" evidence="3"/>
<dbReference type="Pfam" id="PF01053">
    <property type="entry name" value="Cys_Met_Meta_PP"/>
    <property type="match status" value="1"/>
</dbReference>
<evidence type="ECO:0000313" key="8">
    <source>
        <dbReference type="EMBL" id="KZP10950.1"/>
    </source>
</evidence>
<evidence type="ECO:0000313" key="9">
    <source>
        <dbReference type="Proteomes" id="UP000076532"/>
    </source>
</evidence>
<gene>
    <name evidence="8" type="ORF">FIBSPDRAFT_838033</name>
</gene>
<dbReference type="InterPro" id="IPR015422">
    <property type="entry name" value="PyrdxlP-dep_Trfase_small"/>
</dbReference>
<comment type="cofactor">
    <cofactor evidence="1 7">
        <name>pyridoxal 5'-phosphate</name>
        <dbReference type="ChEBI" id="CHEBI:597326"/>
    </cofactor>
</comment>
<name>A0A165ZUT6_9AGAM</name>
<evidence type="ECO:0000256" key="4">
    <source>
        <dbReference type="ARBA" id="ARBA00022898"/>
    </source>
</evidence>
<dbReference type="Proteomes" id="UP000076532">
    <property type="component" value="Unassembled WGS sequence"/>
</dbReference>
<evidence type="ECO:0000256" key="1">
    <source>
        <dbReference type="ARBA" id="ARBA00001933"/>
    </source>
</evidence>
<dbReference type="GO" id="GO:0030170">
    <property type="term" value="F:pyridoxal phosphate binding"/>
    <property type="evidence" value="ECO:0007669"/>
    <property type="project" value="InterPro"/>
</dbReference>
<keyword evidence="4 7" id="KW-0663">Pyridoxal phosphate</keyword>
<keyword evidence="5" id="KW-0028">Amino-acid biosynthesis</keyword>
<accession>A0A165ZUT6</accession>
<comment type="similarity">
    <text evidence="7">Belongs to the trans-sulfuration enzymes family.</text>
</comment>
<evidence type="ECO:0000256" key="7">
    <source>
        <dbReference type="RuleBase" id="RU362118"/>
    </source>
</evidence>
<dbReference type="GO" id="GO:0005737">
    <property type="term" value="C:cytoplasm"/>
    <property type="evidence" value="ECO:0007669"/>
    <property type="project" value="TreeGrafter"/>
</dbReference>
<organism evidence="8 9">
    <name type="scientific">Athelia psychrophila</name>
    <dbReference type="NCBI Taxonomy" id="1759441"/>
    <lineage>
        <taxon>Eukaryota</taxon>
        <taxon>Fungi</taxon>
        <taxon>Dikarya</taxon>
        <taxon>Basidiomycota</taxon>
        <taxon>Agaricomycotina</taxon>
        <taxon>Agaricomycetes</taxon>
        <taxon>Agaricomycetidae</taxon>
        <taxon>Atheliales</taxon>
        <taxon>Atheliaceae</taxon>
        <taxon>Athelia</taxon>
    </lineage>
</organism>
<keyword evidence="5" id="KW-0198">Cysteine biosynthesis</keyword>
<dbReference type="SUPFAM" id="SSF53383">
    <property type="entry name" value="PLP-dependent transferases"/>
    <property type="match status" value="1"/>
</dbReference>
<dbReference type="Gene3D" id="3.90.1150.10">
    <property type="entry name" value="Aspartate Aminotransferase, domain 1"/>
    <property type="match status" value="1"/>
</dbReference>
<evidence type="ECO:0000256" key="6">
    <source>
        <dbReference type="ARBA" id="ARBA00029853"/>
    </source>
</evidence>
<keyword evidence="9" id="KW-1185">Reference proteome</keyword>
<dbReference type="GO" id="GO:0004123">
    <property type="term" value="F:cystathionine gamma-lyase activity"/>
    <property type="evidence" value="ECO:0007669"/>
    <property type="project" value="TreeGrafter"/>
</dbReference>
<dbReference type="GO" id="GO:0019343">
    <property type="term" value="P:cysteine biosynthetic process via cystathionine"/>
    <property type="evidence" value="ECO:0007669"/>
    <property type="project" value="TreeGrafter"/>
</dbReference>
<protein>
    <recommendedName>
        <fullName evidence="3">cystathionine gamma-lyase</fullName>
        <ecNumber evidence="3">4.4.1.1</ecNumber>
    </recommendedName>
    <alternativeName>
        <fullName evidence="6">Gamma-cystathionase</fullName>
    </alternativeName>
</protein>
<dbReference type="OrthoDB" id="3512640at2759"/>
<dbReference type="InterPro" id="IPR000277">
    <property type="entry name" value="Cys/Met-Metab_PyrdxlP-dep_enz"/>
</dbReference>
<dbReference type="PANTHER" id="PTHR11808:SF15">
    <property type="entry name" value="CYSTATHIONINE GAMMA-LYASE"/>
    <property type="match status" value="1"/>
</dbReference>
<dbReference type="PANTHER" id="PTHR11808">
    <property type="entry name" value="TRANS-SULFURATION ENZYME FAMILY MEMBER"/>
    <property type="match status" value="1"/>
</dbReference>
<dbReference type="AlphaFoldDB" id="A0A165ZUT6"/>
<dbReference type="STRING" id="436010.A0A165ZUT6"/>
<dbReference type="InterPro" id="IPR015424">
    <property type="entry name" value="PyrdxlP-dep_Trfase"/>
</dbReference>
<proteinExistence type="inferred from homology"/>
<evidence type="ECO:0000256" key="2">
    <source>
        <dbReference type="ARBA" id="ARBA00005038"/>
    </source>
</evidence>